<keyword evidence="2" id="KW-1185">Reference proteome</keyword>
<organism evidence="2 3">
    <name type="scientific">Caenorhabditis tropicalis</name>
    <dbReference type="NCBI Taxonomy" id="1561998"/>
    <lineage>
        <taxon>Eukaryota</taxon>
        <taxon>Metazoa</taxon>
        <taxon>Ecdysozoa</taxon>
        <taxon>Nematoda</taxon>
        <taxon>Chromadorea</taxon>
        <taxon>Rhabditida</taxon>
        <taxon>Rhabditina</taxon>
        <taxon>Rhabditomorpha</taxon>
        <taxon>Rhabditoidea</taxon>
        <taxon>Rhabditidae</taxon>
        <taxon>Peloderinae</taxon>
        <taxon>Caenorhabditis</taxon>
    </lineage>
</organism>
<protein>
    <submittedName>
        <fullName evidence="3">Uncharacterized protein</fullName>
    </submittedName>
</protein>
<proteinExistence type="predicted"/>
<evidence type="ECO:0000256" key="1">
    <source>
        <dbReference type="SAM" id="Phobius"/>
    </source>
</evidence>
<keyword evidence="1" id="KW-1133">Transmembrane helix</keyword>
<dbReference type="AlphaFoldDB" id="A0A1I7USP3"/>
<feature type="transmembrane region" description="Helical" evidence="1">
    <location>
        <begin position="102"/>
        <end position="121"/>
    </location>
</feature>
<name>A0A1I7USP3_9PELO</name>
<evidence type="ECO:0000313" key="2">
    <source>
        <dbReference type="Proteomes" id="UP000095282"/>
    </source>
</evidence>
<keyword evidence="1" id="KW-0472">Membrane</keyword>
<accession>A0A1I7USP3</accession>
<keyword evidence="1" id="KW-0812">Transmembrane</keyword>
<evidence type="ECO:0000313" key="3">
    <source>
        <dbReference type="WBParaSite" id="Csp11.Scaffold630.g18957.t1"/>
    </source>
</evidence>
<sequence>MIRKNTYVSSFMQFTSHTFKMFLVYSVNQRFVQYGSFERRVEKPTSRFEYSSIANLEYGGILQISPCPSKGSSACKTDKSQPGNYQGGLLILRGVTYSHSRIWIHFILMALHQFFYYSFLLPVQDADFRTQHLQSRTTMNQMESWRDQIEGRMSIRVCKRNSKRLGHVVVFAINSTPGTITKRSPFERKPGLPEHNILKRHGPFKFHYNSDLKDFFY</sequence>
<dbReference type="Proteomes" id="UP000095282">
    <property type="component" value="Unplaced"/>
</dbReference>
<dbReference type="WBParaSite" id="Csp11.Scaffold630.g18957.t1">
    <property type="protein sequence ID" value="Csp11.Scaffold630.g18957.t1"/>
    <property type="gene ID" value="Csp11.Scaffold630.g18957"/>
</dbReference>
<reference evidence="3" key="1">
    <citation type="submission" date="2016-11" db="UniProtKB">
        <authorList>
            <consortium name="WormBaseParasite"/>
        </authorList>
    </citation>
    <scope>IDENTIFICATION</scope>
</reference>